<reference evidence="5" key="1">
    <citation type="submission" date="2021-04" db="EMBL/GenBank/DDBJ databases">
        <authorList>
            <person name="Rodrigo-Torres L."/>
            <person name="Arahal R. D."/>
            <person name="Lucena T."/>
        </authorList>
    </citation>
    <scope>NUCLEOTIDE SEQUENCE</scope>
    <source>
        <strain evidence="5">AS29M-1</strain>
    </source>
</reference>
<evidence type="ECO:0000313" key="6">
    <source>
        <dbReference type="Proteomes" id="UP000683507"/>
    </source>
</evidence>
<dbReference type="PANTHER" id="PTHR33375:SF1">
    <property type="entry name" value="CHROMOSOME-PARTITIONING PROTEIN PARB-RELATED"/>
    <property type="match status" value="1"/>
</dbReference>
<dbReference type="Pfam" id="PF02195">
    <property type="entry name" value="ParB_N"/>
    <property type="match status" value="1"/>
</dbReference>
<dbReference type="AlphaFoldDB" id="A0A916NIB7"/>
<keyword evidence="3" id="KW-0238">DNA-binding</keyword>
<keyword evidence="2" id="KW-0159">Chromosome partition</keyword>
<proteinExistence type="inferred from homology"/>
<gene>
    <name evidence="5" type="primary">parB</name>
    <name evidence="5" type="ORF">CRYO30217_02577</name>
</gene>
<dbReference type="Pfam" id="PF23552">
    <property type="entry name" value="ParB_C"/>
    <property type="match status" value="1"/>
</dbReference>
<evidence type="ECO:0000256" key="1">
    <source>
        <dbReference type="ARBA" id="ARBA00006295"/>
    </source>
</evidence>
<dbReference type="FunFam" id="1.10.10.2830:FF:000001">
    <property type="entry name" value="Chromosome partitioning protein ParB"/>
    <property type="match status" value="1"/>
</dbReference>
<evidence type="ECO:0000313" key="5">
    <source>
        <dbReference type="EMBL" id="CAG5084829.1"/>
    </source>
</evidence>
<dbReference type="PANTHER" id="PTHR33375">
    <property type="entry name" value="CHROMOSOME-PARTITIONING PROTEIN PARB-RELATED"/>
    <property type="match status" value="1"/>
</dbReference>
<dbReference type="KEGG" id="ptan:CRYO30217_02577"/>
<accession>A0A916NIB7</accession>
<dbReference type="Gene3D" id="3.90.1530.30">
    <property type="match status" value="1"/>
</dbReference>
<dbReference type="GO" id="GO:0007059">
    <property type="term" value="P:chromosome segregation"/>
    <property type="evidence" value="ECO:0007669"/>
    <property type="project" value="UniProtKB-KW"/>
</dbReference>
<dbReference type="NCBIfam" id="TIGR00180">
    <property type="entry name" value="parB_part"/>
    <property type="match status" value="1"/>
</dbReference>
<dbReference type="GO" id="GO:0005694">
    <property type="term" value="C:chromosome"/>
    <property type="evidence" value="ECO:0007669"/>
    <property type="project" value="TreeGrafter"/>
</dbReference>
<evidence type="ECO:0000256" key="2">
    <source>
        <dbReference type="ARBA" id="ARBA00022829"/>
    </source>
</evidence>
<dbReference type="FunFam" id="3.90.1530.30:FF:000001">
    <property type="entry name" value="Chromosome partitioning protein ParB"/>
    <property type="match status" value="1"/>
</dbReference>
<dbReference type="Gene3D" id="1.10.10.2830">
    <property type="match status" value="1"/>
</dbReference>
<comment type="similarity">
    <text evidence="1">Belongs to the ParB family.</text>
</comment>
<dbReference type="InterPro" id="IPR041468">
    <property type="entry name" value="HTH_ParB/Spo0J"/>
</dbReference>
<dbReference type="GO" id="GO:0003677">
    <property type="term" value="F:DNA binding"/>
    <property type="evidence" value="ECO:0007669"/>
    <property type="project" value="UniProtKB-KW"/>
</dbReference>
<evidence type="ECO:0000259" key="4">
    <source>
        <dbReference type="SMART" id="SM00470"/>
    </source>
</evidence>
<protein>
    <submittedName>
        <fullName evidence="5">Chromosome-partitioning protein ParB</fullName>
    </submittedName>
</protein>
<dbReference type="InterPro" id="IPR057240">
    <property type="entry name" value="ParB_dimer_C"/>
</dbReference>
<dbReference type="InterPro" id="IPR050336">
    <property type="entry name" value="Chromosome_partition/occlusion"/>
</dbReference>
<dbReference type="RefSeq" id="WP_258542796.1">
    <property type="nucleotide sequence ID" value="NZ_OU015584.1"/>
</dbReference>
<dbReference type="Pfam" id="PF17762">
    <property type="entry name" value="HTH_ParB"/>
    <property type="match status" value="1"/>
</dbReference>
<dbReference type="SUPFAM" id="SSF110849">
    <property type="entry name" value="ParB/Sulfiredoxin"/>
    <property type="match status" value="1"/>
</dbReference>
<organism evidence="5 6">
    <name type="scientific">Parvicella tangerina</name>
    <dbReference type="NCBI Taxonomy" id="2829795"/>
    <lineage>
        <taxon>Bacteria</taxon>
        <taxon>Pseudomonadati</taxon>
        <taxon>Bacteroidota</taxon>
        <taxon>Flavobacteriia</taxon>
        <taxon>Flavobacteriales</taxon>
        <taxon>Parvicellaceae</taxon>
        <taxon>Parvicella</taxon>
    </lineage>
</organism>
<evidence type="ECO:0000256" key="3">
    <source>
        <dbReference type="ARBA" id="ARBA00023125"/>
    </source>
</evidence>
<keyword evidence="6" id="KW-1185">Reference proteome</keyword>
<dbReference type="InterPro" id="IPR036086">
    <property type="entry name" value="ParB/Sulfiredoxin_sf"/>
</dbReference>
<dbReference type="SMART" id="SM00470">
    <property type="entry name" value="ParB"/>
    <property type="match status" value="1"/>
</dbReference>
<dbReference type="CDD" id="cd16393">
    <property type="entry name" value="SPO0J_N"/>
    <property type="match status" value="1"/>
</dbReference>
<dbReference type="GO" id="GO:0045881">
    <property type="term" value="P:positive regulation of sporulation resulting in formation of a cellular spore"/>
    <property type="evidence" value="ECO:0007669"/>
    <property type="project" value="TreeGrafter"/>
</dbReference>
<dbReference type="SUPFAM" id="SSF109709">
    <property type="entry name" value="KorB DNA-binding domain-like"/>
    <property type="match status" value="1"/>
</dbReference>
<dbReference type="Proteomes" id="UP000683507">
    <property type="component" value="Chromosome"/>
</dbReference>
<dbReference type="EMBL" id="OU015584">
    <property type="protein sequence ID" value="CAG5084829.1"/>
    <property type="molecule type" value="Genomic_DNA"/>
</dbReference>
<dbReference type="InterPro" id="IPR003115">
    <property type="entry name" value="ParB_N"/>
</dbReference>
<sequence>MSAKKPALGKGLGALLDASSSTVTPKSTAVSSAKEQKGEGGTTFLSISQIEANPFQPRAHFDKDALEELKESILLHGVIQPITVRKIADNKYQIISGERRFRASKEAGLKEIPVFVRTADDQTMLEMAIIENVQRKDLNAIEVALSYQRLIDECNITQEKVGERVSKSRASVTNYLRLLNLPVEVQAGIRDEKISMGHARALLSISDEKAMIKVYRAILDQQLSVRKVEDLARRMKEELGVEKKNASKGKLPENVLEFQENLSFHLKTKVKVVQDKNGKGKITIDFSDQEHLDKILNLLDN</sequence>
<feature type="domain" description="ParB-like N-terminal" evidence="4">
    <location>
        <begin position="43"/>
        <end position="133"/>
    </location>
</feature>
<dbReference type="InterPro" id="IPR004437">
    <property type="entry name" value="ParB/RepB/Spo0J"/>
</dbReference>
<name>A0A916NIB7_9FLAO</name>